<proteinExistence type="predicted"/>
<feature type="signal peptide" evidence="1">
    <location>
        <begin position="1"/>
        <end position="22"/>
    </location>
</feature>
<keyword evidence="1" id="KW-0732">Signal</keyword>
<gene>
    <name evidence="2" type="ORF">E3E15_02265</name>
</gene>
<evidence type="ECO:0000313" key="3">
    <source>
        <dbReference type="Proteomes" id="UP000503320"/>
    </source>
</evidence>
<evidence type="ECO:0000256" key="1">
    <source>
        <dbReference type="SAM" id="SignalP"/>
    </source>
</evidence>
<dbReference type="RefSeq" id="WP_172106437.1">
    <property type="nucleotide sequence ID" value="NZ_CP038017.1"/>
</dbReference>
<dbReference type="AlphaFoldDB" id="A0A6M3HSW9"/>
<name>A0A6M3HSW9_9GAMM</name>
<dbReference type="KEGG" id="afri:E3E15_02265"/>
<sequence length="121" mass="12695">MKKLVLLITIFISLGYALPALADTKTIPEVQVSSDESFLDSSKHVLQTTVSATGHGIINVVKFLGNGIYSVIKAIGDGTYDIMAVIANNLDDGQIAMAESLGNMADGSTNCVSKLTADNDC</sequence>
<evidence type="ECO:0000313" key="2">
    <source>
        <dbReference type="EMBL" id="QIV94239.1"/>
    </source>
</evidence>
<organism evidence="2 3">
    <name type="scientific">Allofrancisella frigidaquae</name>
    <dbReference type="NCBI Taxonomy" id="1085644"/>
    <lineage>
        <taxon>Bacteria</taxon>
        <taxon>Pseudomonadati</taxon>
        <taxon>Pseudomonadota</taxon>
        <taxon>Gammaproteobacteria</taxon>
        <taxon>Thiotrichales</taxon>
        <taxon>Francisellaceae</taxon>
        <taxon>Allofrancisella</taxon>
    </lineage>
</organism>
<accession>A0A6M3HSW9</accession>
<reference evidence="2 3" key="1">
    <citation type="submission" date="2019-03" db="EMBL/GenBank/DDBJ databases">
        <title>Complete Genome Sequence of Allofrancisella frigidaquae Strain SYSU 10HL1970 Isolated from Water-Cooling Systems in China.</title>
        <authorList>
            <person name="Ohrman C."/>
            <person name="Uneklint I."/>
            <person name="Sjodin A."/>
        </authorList>
    </citation>
    <scope>NUCLEOTIDE SEQUENCE [LARGE SCALE GENOMIC DNA]</scope>
    <source>
        <strain evidence="2 3">SYSU 10HL1970</strain>
    </source>
</reference>
<feature type="chain" id="PRO_5027104306" evidence="1">
    <location>
        <begin position="23"/>
        <end position="121"/>
    </location>
</feature>
<dbReference type="Proteomes" id="UP000503320">
    <property type="component" value="Chromosome"/>
</dbReference>
<dbReference type="EMBL" id="CP038017">
    <property type="protein sequence ID" value="QIV94239.1"/>
    <property type="molecule type" value="Genomic_DNA"/>
</dbReference>
<keyword evidence="3" id="KW-1185">Reference proteome</keyword>
<protein>
    <submittedName>
        <fullName evidence="2">Uncharacterized protein</fullName>
    </submittedName>
</protein>